<gene>
    <name evidence="2" type="ORF">EWE74_10815</name>
</gene>
<dbReference type="SUPFAM" id="SSF103088">
    <property type="entry name" value="OmpA-like"/>
    <property type="match status" value="1"/>
</dbReference>
<comment type="caution">
    <text evidence="2">The sequence shown here is derived from an EMBL/GenBank/DDBJ whole genome shotgun (WGS) entry which is preliminary data.</text>
</comment>
<evidence type="ECO:0000313" key="2">
    <source>
        <dbReference type="EMBL" id="RZF59644.1"/>
    </source>
</evidence>
<dbReference type="InterPro" id="IPR036737">
    <property type="entry name" value="OmpA-like_sf"/>
</dbReference>
<dbReference type="RefSeq" id="WP_130141563.1">
    <property type="nucleotide sequence ID" value="NZ_SGIT01000002.1"/>
</dbReference>
<dbReference type="AlphaFoldDB" id="A0A4Q6XQH0"/>
<dbReference type="OrthoDB" id="9782229at2"/>
<dbReference type="InterPro" id="IPR006665">
    <property type="entry name" value="OmpA-like"/>
</dbReference>
<evidence type="ECO:0000313" key="3">
    <source>
        <dbReference type="Proteomes" id="UP000292855"/>
    </source>
</evidence>
<protein>
    <recommendedName>
        <fullName evidence="1">OmpA-like domain-containing protein</fullName>
    </recommendedName>
</protein>
<organism evidence="2 3">
    <name type="scientific">Sphingobacterium corticibacterium</name>
    <dbReference type="NCBI Taxonomy" id="2484746"/>
    <lineage>
        <taxon>Bacteria</taxon>
        <taxon>Pseudomonadati</taxon>
        <taxon>Bacteroidota</taxon>
        <taxon>Sphingobacteriia</taxon>
        <taxon>Sphingobacteriales</taxon>
        <taxon>Sphingobacteriaceae</taxon>
        <taxon>Sphingobacterium</taxon>
    </lineage>
</organism>
<accession>A0A4Q6XQH0</accession>
<dbReference type="Gene3D" id="3.30.1330.60">
    <property type="entry name" value="OmpA-like domain"/>
    <property type="match status" value="1"/>
</dbReference>
<keyword evidence="3" id="KW-1185">Reference proteome</keyword>
<sequence>MKRVYIIIVMLTLLVTASGIIYKRIRYEQSGYIDGRGAARAMYAIEANNHLEKLTKNIRFAYDTSILPSESYAALDSVITVIKTYEKEGFRYIFHIHSHQQNRNDTLETAYAQEVASSIKQYVVNAGISSDIIKAVGIGRKNRLCLDETEPDCFRQNNRLEIHVD</sequence>
<feature type="domain" description="OmpA-like" evidence="1">
    <location>
        <begin position="59"/>
        <end position="148"/>
    </location>
</feature>
<evidence type="ECO:0000259" key="1">
    <source>
        <dbReference type="Pfam" id="PF00691"/>
    </source>
</evidence>
<proteinExistence type="predicted"/>
<reference evidence="2 3" key="1">
    <citation type="submission" date="2019-02" db="EMBL/GenBank/DDBJ databases">
        <authorList>
            <person name="Li Y."/>
        </authorList>
    </citation>
    <scope>NUCLEOTIDE SEQUENCE [LARGE SCALE GENOMIC DNA]</scope>
    <source>
        <strain evidence="2 3">30C10-4-7</strain>
    </source>
</reference>
<dbReference type="EMBL" id="SGIT01000002">
    <property type="protein sequence ID" value="RZF59644.1"/>
    <property type="molecule type" value="Genomic_DNA"/>
</dbReference>
<dbReference type="Pfam" id="PF00691">
    <property type="entry name" value="OmpA"/>
    <property type="match status" value="1"/>
</dbReference>
<name>A0A4Q6XQH0_9SPHI</name>
<dbReference type="Proteomes" id="UP000292855">
    <property type="component" value="Unassembled WGS sequence"/>
</dbReference>